<dbReference type="Proteomes" id="UP000185687">
    <property type="component" value="Unassembled WGS sequence"/>
</dbReference>
<keyword evidence="3" id="KW-1133">Transmembrane helix</keyword>
<dbReference type="GO" id="GO:0016020">
    <property type="term" value="C:membrane"/>
    <property type="evidence" value="ECO:0007669"/>
    <property type="project" value="UniProtKB-SubCell"/>
</dbReference>
<evidence type="ECO:0000256" key="2">
    <source>
        <dbReference type="ARBA" id="ARBA00022692"/>
    </source>
</evidence>
<organism evidence="5 6">
    <name type="scientific">Natronorubrum daqingense</name>
    <dbReference type="NCBI Taxonomy" id="588898"/>
    <lineage>
        <taxon>Archaea</taxon>
        <taxon>Methanobacteriati</taxon>
        <taxon>Methanobacteriota</taxon>
        <taxon>Stenosarchaea group</taxon>
        <taxon>Halobacteria</taxon>
        <taxon>Halobacteriales</taxon>
        <taxon>Natrialbaceae</taxon>
        <taxon>Natronorubrum</taxon>
    </lineage>
</organism>
<keyword evidence="2" id="KW-0812">Transmembrane</keyword>
<evidence type="ECO:0000256" key="3">
    <source>
        <dbReference type="ARBA" id="ARBA00022989"/>
    </source>
</evidence>
<dbReference type="EMBL" id="FTNP01000003">
    <property type="protein sequence ID" value="SIR84722.1"/>
    <property type="molecule type" value="Genomic_DNA"/>
</dbReference>
<comment type="subcellular location">
    <subcellularLocation>
        <location evidence="1">Membrane</location>
        <topology evidence="1">Multi-pass membrane protein</topology>
    </subcellularLocation>
</comment>
<name>A0A1N7E9A0_9EURY</name>
<accession>A0A1N7E9A0</accession>
<reference evidence="5 6" key="1">
    <citation type="submission" date="2017-01" db="EMBL/GenBank/DDBJ databases">
        <authorList>
            <person name="Mah S.A."/>
            <person name="Swanson W.J."/>
            <person name="Moy G.W."/>
            <person name="Vacquier V.D."/>
        </authorList>
    </citation>
    <scope>NUCLEOTIDE SEQUENCE [LARGE SCALE GENOMIC DNA]</scope>
    <source>
        <strain evidence="5 6">CGMCC 1.8909</strain>
    </source>
</reference>
<dbReference type="AlphaFoldDB" id="A0A1N7E9A0"/>
<evidence type="ECO:0000313" key="5">
    <source>
        <dbReference type="EMBL" id="SIR84722.1"/>
    </source>
</evidence>
<keyword evidence="4" id="KW-0472">Membrane</keyword>
<evidence type="ECO:0000256" key="4">
    <source>
        <dbReference type="ARBA" id="ARBA00023136"/>
    </source>
</evidence>
<evidence type="ECO:0000256" key="1">
    <source>
        <dbReference type="ARBA" id="ARBA00004141"/>
    </source>
</evidence>
<keyword evidence="6" id="KW-1185">Reference proteome</keyword>
<protein>
    <submittedName>
        <fullName evidence="5">Uncharacterized membrane protein YphA, DoxX/SURF4 family</fullName>
    </submittedName>
</protein>
<proteinExistence type="predicted"/>
<dbReference type="InterPro" id="IPR032808">
    <property type="entry name" value="DoxX"/>
</dbReference>
<evidence type="ECO:0000313" key="6">
    <source>
        <dbReference type="Proteomes" id="UP000185687"/>
    </source>
</evidence>
<gene>
    <name evidence="5" type="ORF">SAMN05421809_2549</name>
</gene>
<sequence length="169" mass="18161">MHLLPGHLLPLELWVISMRVRSGSTARQNRSSDESADSSSTAPVTETPIFRLGRALFGGILAFNALDNLRNLEERIAYAEAKDSPKPGLSVPTISAGLLVGGLGVALWRVPAAAAAAVAGFLLGVTPVMHDFWNVDDPEQKQQEMIHFLKNMALFGAALAFLKVGQRSE</sequence>
<dbReference type="Pfam" id="PF07681">
    <property type="entry name" value="DoxX"/>
    <property type="match status" value="1"/>
</dbReference>